<dbReference type="PANTHER" id="PTHR33064:SF37">
    <property type="entry name" value="RIBONUCLEASE H"/>
    <property type="match status" value="1"/>
</dbReference>
<evidence type="ECO:0000256" key="2">
    <source>
        <dbReference type="ARBA" id="ARBA00012180"/>
    </source>
</evidence>
<dbReference type="InterPro" id="IPR051320">
    <property type="entry name" value="Viral_Replic_Matur_Polypro"/>
</dbReference>
<protein>
    <recommendedName>
        <fullName evidence="2">ribonuclease H</fullName>
        <ecNumber evidence="2">3.1.26.4</ecNumber>
    </recommendedName>
</protein>
<organism evidence="4 5">
    <name type="scientific">Scophthalmus maximus</name>
    <name type="common">Turbot</name>
    <name type="synonym">Psetta maxima</name>
    <dbReference type="NCBI Taxonomy" id="52904"/>
    <lineage>
        <taxon>Eukaryota</taxon>
        <taxon>Metazoa</taxon>
        <taxon>Chordata</taxon>
        <taxon>Craniata</taxon>
        <taxon>Vertebrata</taxon>
        <taxon>Euteleostomi</taxon>
        <taxon>Actinopterygii</taxon>
        <taxon>Neopterygii</taxon>
        <taxon>Teleostei</taxon>
        <taxon>Neoteleostei</taxon>
        <taxon>Acanthomorphata</taxon>
        <taxon>Carangaria</taxon>
        <taxon>Pleuronectiformes</taxon>
        <taxon>Pleuronectoidei</taxon>
        <taxon>Scophthalmidae</taxon>
        <taxon>Scophthalmus</taxon>
    </lineage>
</organism>
<dbReference type="Gene3D" id="3.10.10.10">
    <property type="entry name" value="HIV Type 1 Reverse Transcriptase, subunit A, domain 1"/>
    <property type="match status" value="1"/>
</dbReference>
<sequence>MEPERKRKVSAVWDHFDLISANKTVKEMVARKYKEERERVKMEVQQAVAAYKITSSASDSAVLQHDSLTRYHGREKTDHPAGEEVFKLLPPALWSTGPFDVGFCDVPPPLFLLDTKTPVYRPQYQNKPAAVAGLRDTIDRLLKSGVIEKSDSYWNTPLLPVPKADGLTYRMAHDLRVVNDVVRTPVAPVPNPFRALSVLNSEHRWFTVIDLANTFFCIPLAHHLRHPFAFTYAGQKYQYTRLPQGFSLSPGIFNSVLREQLNKLSLPPGTVLVQYVDDILLASPSESDALAAAQSVLQELASSGFNCSKNKLQFVRQCVSFLGRRLSAAGLAPSSTQLSSILNHARPQTVRDMMSFLGLCNYSRNYIPSYCDNTAILRRLILDKGVRNLTLPLDWSSEAEACFIQLKQLLAHSVDDDQYDSLSFDSAYVAASNDV</sequence>
<dbReference type="AlphaFoldDB" id="A0A6A4RT96"/>
<dbReference type="SUPFAM" id="SSF56672">
    <property type="entry name" value="DNA/RNA polymerases"/>
    <property type="match status" value="1"/>
</dbReference>
<dbReference type="Proteomes" id="UP000438429">
    <property type="component" value="Unassembled WGS sequence"/>
</dbReference>
<comment type="similarity">
    <text evidence="1">Belongs to the beta type-B retroviral polymerase family. HERV class-II K(HML-2) pol subfamily.</text>
</comment>
<proteinExistence type="inferred from homology"/>
<dbReference type="EC" id="3.1.26.4" evidence="2"/>
<evidence type="ECO:0000259" key="3">
    <source>
        <dbReference type="PROSITE" id="PS50878"/>
    </source>
</evidence>
<feature type="domain" description="Reverse transcriptase" evidence="3">
    <location>
        <begin position="142"/>
        <end position="326"/>
    </location>
</feature>
<evidence type="ECO:0000313" key="5">
    <source>
        <dbReference type="Proteomes" id="UP000438429"/>
    </source>
</evidence>
<dbReference type="InterPro" id="IPR043128">
    <property type="entry name" value="Rev_trsase/Diguanyl_cyclase"/>
</dbReference>
<gene>
    <name evidence="4" type="ORF">F2P81_025517</name>
</gene>
<evidence type="ECO:0000313" key="4">
    <source>
        <dbReference type="EMBL" id="KAF0022232.1"/>
    </source>
</evidence>
<comment type="caution">
    <text evidence="4">The sequence shown here is derived from an EMBL/GenBank/DDBJ whole genome shotgun (WGS) entry which is preliminary data.</text>
</comment>
<accession>A0A6A4RT96</accession>
<dbReference type="Pfam" id="PF00078">
    <property type="entry name" value="RVT_1"/>
    <property type="match status" value="1"/>
</dbReference>
<dbReference type="EMBL" id="VEVO01000039">
    <property type="protein sequence ID" value="KAF0022232.1"/>
    <property type="molecule type" value="Genomic_DNA"/>
</dbReference>
<dbReference type="Gene3D" id="3.30.70.270">
    <property type="match status" value="2"/>
</dbReference>
<dbReference type="PROSITE" id="PS50878">
    <property type="entry name" value="RT_POL"/>
    <property type="match status" value="1"/>
</dbReference>
<name>A0A6A4RT96_SCOMX</name>
<reference evidence="4 5" key="1">
    <citation type="submission" date="2019-06" db="EMBL/GenBank/DDBJ databases">
        <title>Draft genomes of female and male turbot (Scophthalmus maximus).</title>
        <authorList>
            <person name="Xu H."/>
            <person name="Xu X.-W."/>
            <person name="Shao C."/>
            <person name="Chen S."/>
        </authorList>
    </citation>
    <scope>NUCLEOTIDE SEQUENCE [LARGE SCALE GENOMIC DNA]</scope>
    <source>
        <strain evidence="4">Ysfricsl-2016a</strain>
        <tissue evidence="4">Blood</tissue>
    </source>
</reference>
<dbReference type="InterPro" id="IPR043502">
    <property type="entry name" value="DNA/RNA_pol_sf"/>
</dbReference>
<dbReference type="GO" id="GO:0004523">
    <property type="term" value="F:RNA-DNA hybrid ribonuclease activity"/>
    <property type="evidence" value="ECO:0007669"/>
    <property type="project" value="UniProtKB-EC"/>
</dbReference>
<dbReference type="PANTHER" id="PTHR33064">
    <property type="entry name" value="POL PROTEIN"/>
    <property type="match status" value="1"/>
</dbReference>
<evidence type="ECO:0000256" key="1">
    <source>
        <dbReference type="ARBA" id="ARBA00010879"/>
    </source>
</evidence>
<dbReference type="InterPro" id="IPR000477">
    <property type="entry name" value="RT_dom"/>
</dbReference>